<dbReference type="GO" id="GO:0009117">
    <property type="term" value="P:nucleotide metabolic process"/>
    <property type="evidence" value="ECO:0007669"/>
    <property type="project" value="UniProtKB-KW"/>
</dbReference>
<dbReference type="EC" id="3.6.1.9" evidence="3"/>
<dbReference type="SUPFAM" id="SSF52972">
    <property type="entry name" value="ITPase-like"/>
    <property type="match status" value="1"/>
</dbReference>
<sequence>MLLLASASPARRRLLELAGIAHRVQVSGVDERQIQHSDPAELVQLLAAAKAGAVLASLERNNHDDCGAVLGCDSVLVFEGEVFGKPTDAAEAIRRWQRMAGRRGSLLTGHSLMVQGSNRASQGGPIPSTAVVGACISTEVLFAPLSLQEIEAYVATGEPLQCAGGFALEGRGGLCISGINGCYSNVIGLSLPWLRSVLQPMGLLGCS</sequence>
<dbReference type="PIRSF" id="PIRSF006305">
    <property type="entry name" value="Maf"/>
    <property type="match status" value="1"/>
</dbReference>
<keyword evidence="2 3" id="KW-0378">Hydrolase</keyword>
<dbReference type="CDD" id="cd00555">
    <property type="entry name" value="Maf"/>
    <property type="match status" value="1"/>
</dbReference>
<protein>
    <recommendedName>
        <fullName evidence="3">Nucleoside triphosphate pyrophosphatase</fullName>
        <ecNumber evidence="3">3.6.1.9</ecNumber>
    </recommendedName>
    <alternativeName>
        <fullName evidence="3">Nucleotide pyrophosphatase</fullName>
        <shortName evidence="3">Nucleotide PPase</shortName>
    </alternativeName>
</protein>
<name>Q0QM56_9SYNE</name>
<proteinExistence type="inferred from homology"/>
<dbReference type="Pfam" id="PF02545">
    <property type="entry name" value="Maf"/>
    <property type="match status" value="1"/>
</dbReference>
<keyword evidence="3" id="KW-0963">Cytoplasm</keyword>
<comment type="similarity">
    <text evidence="3">Belongs to the Maf family.</text>
</comment>
<dbReference type="PANTHER" id="PTHR43213:SF5">
    <property type="entry name" value="BIFUNCTIONAL DTTP_UTP PYROPHOSPHATASE_METHYLTRANSFERASE PROTEIN-RELATED"/>
    <property type="match status" value="1"/>
</dbReference>
<comment type="catalytic activity">
    <reaction evidence="3">
        <text>a ribonucleoside 5'-triphosphate + H2O = a ribonucleoside 5'-phosphate + diphosphate + H(+)</text>
        <dbReference type="Rhea" id="RHEA:23996"/>
        <dbReference type="ChEBI" id="CHEBI:15377"/>
        <dbReference type="ChEBI" id="CHEBI:15378"/>
        <dbReference type="ChEBI" id="CHEBI:33019"/>
        <dbReference type="ChEBI" id="CHEBI:58043"/>
        <dbReference type="ChEBI" id="CHEBI:61557"/>
        <dbReference type="EC" id="3.6.1.9"/>
    </reaction>
</comment>
<dbReference type="HAMAP" id="MF_00528">
    <property type="entry name" value="Maf"/>
    <property type="match status" value="1"/>
</dbReference>
<dbReference type="InterPro" id="IPR003697">
    <property type="entry name" value="Maf-like"/>
</dbReference>
<keyword evidence="3" id="KW-0546">Nucleotide metabolism</keyword>
<comment type="caution">
    <text evidence="3">Lacks conserved residue(s) required for the propagation of feature annotation.</text>
</comment>
<dbReference type="InterPro" id="IPR029001">
    <property type="entry name" value="ITPase-like_fam"/>
</dbReference>
<evidence type="ECO:0000256" key="2">
    <source>
        <dbReference type="ARBA" id="ARBA00022801"/>
    </source>
</evidence>
<dbReference type="Gene3D" id="3.90.950.10">
    <property type="match status" value="1"/>
</dbReference>
<feature type="active site" description="Proton acceptor" evidence="3">
    <location>
        <position position="73"/>
    </location>
</feature>
<dbReference type="EMBL" id="DQ284920">
    <property type="protein sequence ID" value="ABB92205.1"/>
    <property type="molecule type" value="Genomic_DNA"/>
</dbReference>
<comment type="subcellular location">
    <subcellularLocation>
        <location evidence="3">Cytoplasm</location>
    </subcellularLocation>
</comment>
<dbReference type="GO" id="GO:0005737">
    <property type="term" value="C:cytoplasm"/>
    <property type="evidence" value="ECO:0007669"/>
    <property type="project" value="UniProtKB-SubCell"/>
</dbReference>
<accession>Q0QM56</accession>
<evidence type="ECO:0000256" key="1">
    <source>
        <dbReference type="ARBA" id="ARBA00001968"/>
    </source>
</evidence>
<comment type="cofactor">
    <cofactor evidence="1 3">
        <name>a divalent metal cation</name>
        <dbReference type="ChEBI" id="CHEBI:60240"/>
    </cofactor>
</comment>
<evidence type="ECO:0000313" key="4">
    <source>
        <dbReference type="EMBL" id="ABB92205.1"/>
    </source>
</evidence>
<evidence type="ECO:0000256" key="3">
    <source>
        <dbReference type="HAMAP-Rule" id="MF_00528"/>
    </source>
</evidence>
<dbReference type="AlphaFoldDB" id="Q0QM56"/>
<dbReference type="PANTHER" id="PTHR43213">
    <property type="entry name" value="BIFUNCTIONAL DTTP/UTP PYROPHOSPHATASE/METHYLTRANSFERASE PROTEIN-RELATED"/>
    <property type="match status" value="1"/>
</dbReference>
<comment type="function">
    <text evidence="3">Nucleoside triphosphate pyrophosphatase. May have a dual role in cell division arrest and in preventing the incorporation of modified nucleotides into cellular nucleic acids.</text>
</comment>
<organism evidence="4">
    <name type="scientific">uncultured marine type-A Synechococcus 5B2</name>
    <dbReference type="NCBI Taxonomy" id="359140"/>
    <lineage>
        <taxon>Bacteria</taxon>
        <taxon>Bacillati</taxon>
        <taxon>Cyanobacteriota</taxon>
        <taxon>Cyanophyceae</taxon>
        <taxon>Synechococcales</taxon>
        <taxon>Synechococcaceae</taxon>
        <taxon>Synechococcus</taxon>
        <taxon>environmental samples</taxon>
    </lineage>
</organism>
<dbReference type="NCBIfam" id="TIGR00172">
    <property type="entry name" value="maf"/>
    <property type="match status" value="1"/>
</dbReference>
<comment type="catalytic activity">
    <reaction evidence="3">
        <text>a 2'-deoxyribonucleoside 5'-triphosphate + H2O = a 2'-deoxyribonucleoside 5'-phosphate + diphosphate + H(+)</text>
        <dbReference type="Rhea" id="RHEA:44644"/>
        <dbReference type="ChEBI" id="CHEBI:15377"/>
        <dbReference type="ChEBI" id="CHEBI:15378"/>
        <dbReference type="ChEBI" id="CHEBI:33019"/>
        <dbReference type="ChEBI" id="CHEBI:61560"/>
        <dbReference type="ChEBI" id="CHEBI:65317"/>
        <dbReference type="EC" id="3.6.1.9"/>
    </reaction>
</comment>
<reference evidence="4" key="1">
    <citation type="journal article" date="2006" name="Mar. Ecol. Prog. Ser.">
        <title>Gene diversity and organization in rbcL-containing genome fragments from uncultivated Synechococcus in the Gulf of Mexico.</title>
        <authorList>
            <person name="John D.E."/>
            <person name="Wawrik B."/>
            <person name="Tabita F.R."/>
            <person name="Paul J.H."/>
        </authorList>
    </citation>
    <scope>NUCLEOTIDE SEQUENCE</scope>
</reference>
<dbReference type="GO" id="GO:0047429">
    <property type="term" value="F:nucleoside triphosphate diphosphatase activity"/>
    <property type="evidence" value="ECO:0007669"/>
    <property type="project" value="UniProtKB-EC"/>
</dbReference>